<comment type="caution">
    <text evidence="1">The sequence shown here is derived from an EMBL/GenBank/DDBJ whole genome shotgun (WGS) entry which is preliminary data.</text>
</comment>
<proteinExistence type="predicted"/>
<gene>
    <name evidence="1" type="ORF">DCAF_LOCUS4926</name>
</gene>
<organism evidence="1 2">
    <name type="scientific">Dovyalis caffra</name>
    <dbReference type="NCBI Taxonomy" id="77055"/>
    <lineage>
        <taxon>Eukaryota</taxon>
        <taxon>Viridiplantae</taxon>
        <taxon>Streptophyta</taxon>
        <taxon>Embryophyta</taxon>
        <taxon>Tracheophyta</taxon>
        <taxon>Spermatophyta</taxon>
        <taxon>Magnoliopsida</taxon>
        <taxon>eudicotyledons</taxon>
        <taxon>Gunneridae</taxon>
        <taxon>Pentapetalae</taxon>
        <taxon>rosids</taxon>
        <taxon>fabids</taxon>
        <taxon>Malpighiales</taxon>
        <taxon>Salicaceae</taxon>
        <taxon>Flacourtieae</taxon>
        <taxon>Dovyalis</taxon>
    </lineage>
</organism>
<dbReference type="AlphaFoldDB" id="A0AAV1R464"/>
<protein>
    <submittedName>
        <fullName evidence="1">Uncharacterized protein</fullName>
    </submittedName>
</protein>
<sequence>MTAQEIANIPMSCRKIWARSVFKNHTVIALESVHFRGLLSCEYDHSKRDQIKL</sequence>
<name>A0AAV1R464_9ROSI</name>
<dbReference type="Proteomes" id="UP001314170">
    <property type="component" value="Unassembled WGS sequence"/>
</dbReference>
<accession>A0AAV1R464</accession>
<evidence type="ECO:0000313" key="2">
    <source>
        <dbReference type="Proteomes" id="UP001314170"/>
    </source>
</evidence>
<dbReference type="EMBL" id="CAWUPB010000851">
    <property type="protein sequence ID" value="CAK7327219.1"/>
    <property type="molecule type" value="Genomic_DNA"/>
</dbReference>
<evidence type="ECO:0000313" key="1">
    <source>
        <dbReference type="EMBL" id="CAK7327219.1"/>
    </source>
</evidence>
<reference evidence="1 2" key="1">
    <citation type="submission" date="2024-01" db="EMBL/GenBank/DDBJ databases">
        <authorList>
            <person name="Waweru B."/>
        </authorList>
    </citation>
    <scope>NUCLEOTIDE SEQUENCE [LARGE SCALE GENOMIC DNA]</scope>
</reference>
<keyword evidence="2" id="KW-1185">Reference proteome</keyword>